<dbReference type="PANTHER" id="PTHR42708">
    <property type="entry name" value="ATP/GTP-BINDING PROTEIN-RELATED"/>
    <property type="match status" value="1"/>
</dbReference>
<keyword evidence="5" id="KW-0614">Plasmid</keyword>
<reference evidence="5" key="1">
    <citation type="submission" date="2022-10" db="EMBL/GenBank/DDBJ databases">
        <title>The complete genomes of actinobacterial strains from the NBC collection.</title>
        <authorList>
            <person name="Joergensen T.S."/>
            <person name="Alvarez Arevalo M."/>
            <person name="Sterndorff E.B."/>
            <person name="Faurdal D."/>
            <person name="Vuksanovic O."/>
            <person name="Mourched A.-S."/>
            <person name="Charusanti P."/>
            <person name="Shaw S."/>
            <person name="Blin K."/>
            <person name="Weber T."/>
        </authorList>
    </citation>
    <scope>NUCLEOTIDE SEQUENCE [LARGE SCALE GENOMIC DNA]</scope>
    <source>
        <strain evidence="5">NBC 01686</strain>
        <plasmid evidence="5">unnamed1</plasmid>
    </source>
</reference>
<sequence>MYPTSPWRTASPHTPADPIPLKILIAGGFAVGKTTMVKSVSEVRPLSTEALLTMASLGVDDLTGARSKTETTVAFDFGRISFPEENLRLYLWGTPGQERFWFWWDELATGAIGAAVVVDTNRLEDCFPAVDYFLSRQLPFVVARNQFEGTYEYDPAEVRDALELGPDVPVVTFDARIPASVKQVLIAVVAQAQAARAQSAAL</sequence>
<dbReference type="Pfam" id="PF03029">
    <property type="entry name" value="ATP_bind_1"/>
    <property type="match status" value="1"/>
</dbReference>
<proteinExistence type="inferred from homology"/>
<dbReference type="RefSeq" id="WP_266477848.1">
    <property type="nucleotide sequence ID" value="NZ_CP109208.1"/>
</dbReference>
<dbReference type="CDD" id="cd00882">
    <property type="entry name" value="Ras_like_GTPase"/>
    <property type="match status" value="1"/>
</dbReference>
<keyword evidence="3" id="KW-0378">Hydrolase</keyword>
<protein>
    <submittedName>
        <fullName evidence="5">ATP/GTP-binding protein</fullName>
    </submittedName>
</protein>
<evidence type="ECO:0000256" key="1">
    <source>
        <dbReference type="ARBA" id="ARBA00005290"/>
    </source>
</evidence>
<gene>
    <name evidence="5" type="ORF">OIE82_35275</name>
</gene>
<geneLocation type="plasmid" evidence="5">
    <name>unnamed1</name>
</geneLocation>
<organism evidence="5">
    <name type="scientific">Streptomyces althioticus</name>
    <dbReference type="NCBI Taxonomy" id="83380"/>
    <lineage>
        <taxon>Bacteria</taxon>
        <taxon>Bacillati</taxon>
        <taxon>Actinomycetota</taxon>
        <taxon>Actinomycetes</taxon>
        <taxon>Kitasatosporales</taxon>
        <taxon>Streptomycetaceae</taxon>
        <taxon>Streptomyces</taxon>
        <taxon>Streptomyces althioticus group</taxon>
    </lineage>
</organism>
<name>A0ABZ1YJF5_9ACTN</name>
<dbReference type="Gene3D" id="3.40.50.300">
    <property type="entry name" value="P-loop containing nucleotide triphosphate hydrolases"/>
    <property type="match status" value="1"/>
</dbReference>
<dbReference type="PANTHER" id="PTHR42708:SF1">
    <property type="entry name" value="GLIDING MOTILITY PROTEIN MGLA"/>
    <property type="match status" value="1"/>
</dbReference>
<evidence type="ECO:0000256" key="2">
    <source>
        <dbReference type="ARBA" id="ARBA00022741"/>
    </source>
</evidence>
<dbReference type="SUPFAM" id="SSF52540">
    <property type="entry name" value="P-loop containing nucleoside triphosphate hydrolases"/>
    <property type="match status" value="1"/>
</dbReference>
<dbReference type="InterPro" id="IPR052705">
    <property type="entry name" value="Gliding_Motility_GTPase"/>
</dbReference>
<evidence type="ECO:0000256" key="3">
    <source>
        <dbReference type="ARBA" id="ARBA00022801"/>
    </source>
</evidence>
<dbReference type="EMBL" id="CP109208">
    <property type="protein sequence ID" value="WUU58443.1"/>
    <property type="molecule type" value="Genomic_DNA"/>
</dbReference>
<keyword evidence="4" id="KW-0342">GTP-binding</keyword>
<evidence type="ECO:0000313" key="5">
    <source>
        <dbReference type="EMBL" id="WUU58443.1"/>
    </source>
</evidence>
<dbReference type="PRINTS" id="PR00449">
    <property type="entry name" value="RASTRNSFRMNG"/>
</dbReference>
<accession>A0ABZ1YJF5</accession>
<evidence type="ECO:0000256" key="4">
    <source>
        <dbReference type="ARBA" id="ARBA00023134"/>
    </source>
</evidence>
<comment type="similarity">
    <text evidence="1">Belongs to the GPN-loop GTPase family.</text>
</comment>
<dbReference type="InterPro" id="IPR027417">
    <property type="entry name" value="P-loop_NTPase"/>
</dbReference>
<dbReference type="InterPro" id="IPR004130">
    <property type="entry name" value="Gpn"/>
</dbReference>
<keyword evidence="2" id="KW-0547">Nucleotide-binding</keyword>